<accession>A0A8S4QSA8</accession>
<keyword evidence="5 7" id="KW-1133">Transmembrane helix</keyword>
<evidence type="ECO:0000313" key="9">
    <source>
        <dbReference type="EMBL" id="CAH2217235.1"/>
    </source>
</evidence>
<dbReference type="PROSITE" id="PS50850">
    <property type="entry name" value="MFS"/>
    <property type="match status" value="1"/>
</dbReference>
<feature type="transmembrane region" description="Helical" evidence="7">
    <location>
        <begin position="149"/>
        <end position="172"/>
    </location>
</feature>
<keyword evidence="3" id="KW-0813">Transport</keyword>
<dbReference type="GO" id="GO:0016020">
    <property type="term" value="C:membrane"/>
    <property type="evidence" value="ECO:0007669"/>
    <property type="project" value="UniProtKB-SubCell"/>
</dbReference>
<comment type="subcellular location">
    <subcellularLocation>
        <location evidence="1">Membrane</location>
        <topology evidence="1">Multi-pass membrane protein</topology>
    </subcellularLocation>
</comment>
<dbReference type="Pfam" id="PF00083">
    <property type="entry name" value="Sugar_tr"/>
    <property type="match status" value="1"/>
</dbReference>
<evidence type="ECO:0000256" key="7">
    <source>
        <dbReference type="SAM" id="Phobius"/>
    </source>
</evidence>
<keyword evidence="4 7" id="KW-0812">Transmembrane</keyword>
<comment type="similarity">
    <text evidence="2">Belongs to the major facilitator superfamily.</text>
</comment>
<keyword evidence="6 7" id="KW-0472">Membrane</keyword>
<evidence type="ECO:0000256" key="6">
    <source>
        <dbReference type="ARBA" id="ARBA00023136"/>
    </source>
</evidence>
<evidence type="ECO:0000256" key="4">
    <source>
        <dbReference type="ARBA" id="ARBA00022692"/>
    </source>
</evidence>
<proteinExistence type="inferred from homology"/>
<feature type="transmembrane region" description="Helical" evidence="7">
    <location>
        <begin position="59"/>
        <end position="79"/>
    </location>
</feature>
<sequence>MISKNSTSFEDALTKTGFGKFNILAFVVSLTLVMGMTFEVVSVAYLVPASACDMGTTTAQQGLMAGVPLLGIIATSHFQGYMADTRGRRKVLGWSMCVAFVCGSCAALSPNWIVFCFLKFLSSGALAGTIPLTLTWLSECTPQHKRSILISLTSAMYLVTAGFMAVVAIPVLQLKFSIYVPYFNIFFTSWRLLNLLFASGCAVAAICMFSSHESPRYYLRMGKDEKAMNVLREMFATNLGKSAEEYDVS</sequence>
<evidence type="ECO:0000256" key="5">
    <source>
        <dbReference type="ARBA" id="ARBA00022989"/>
    </source>
</evidence>
<evidence type="ECO:0000256" key="2">
    <source>
        <dbReference type="ARBA" id="ARBA00008335"/>
    </source>
</evidence>
<dbReference type="SUPFAM" id="SSF103473">
    <property type="entry name" value="MFS general substrate transporter"/>
    <property type="match status" value="1"/>
</dbReference>
<evidence type="ECO:0000313" key="10">
    <source>
        <dbReference type="Proteomes" id="UP000838756"/>
    </source>
</evidence>
<dbReference type="InterPro" id="IPR020846">
    <property type="entry name" value="MFS_dom"/>
</dbReference>
<evidence type="ECO:0000259" key="8">
    <source>
        <dbReference type="PROSITE" id="PS50850"/>
    </source>
</evidence>
<dbReference type="PANTHER" id="PTHR23511:SF35">
    <property type="entry name" value="MAJOR FACILITATOR SUPERFAMILY (MFS) PROFILE DOMAIN-CONTAINING PROTEIN"/>
    <property type="match status" value="1"/>
</dbReference>
<dbReference type="AlphaFoldDB" id="A0A8S4QSA8"/>
<feature type="transmembrane region" description="Helical" evidence="7">
    <location>
        <begin position="21"/>
        <end position="47"/>
    </location>
</feature>
<comment type="caution">
    <text evidence="9">The sequence shown here is derived from an EMBL/GenBank/DDBJ whole genome shotgun (WGS) entry which is preliminary data.</text>
</comment>
<reference evidence="9" key="1">
    <citation type="submission" date="2022-03" db="EMBL/GenBank/DDBJ databases">
        <authorList>
            <person name="Lindestad O."/>
        </authorList>
    </citation>
    <scope>NUCLEOTIDE SEQUENCE</scope>
</reference>
<dbReference type="InterPro" id="IPR036259">
    <property type="entry name" value="MFS_trans_sf"/>
</dbReference>
<feature type="domain" description="Major facilitator superfamily (MFS) profile" evidence="8">
    <location>
        <begin position="23"/>
        <end position="249"/>
    </location>
</feature>
<dbReference type="Gene3D" id="1.20.1250.20">
    <property type="entry name" value="MFS general substrate transporter like domains"/>
    <property type="match status" value="1"/>
</dbReference>
<protein>
    <submittedName>
        <fullName evidence="9">Jg12121 protein</fullName>
    </submittedName>
</protein>
<dbReference type="EMBL" id="CAKXAJ010017866">
    <property type="protein sequence ID" value="CAH2217235.1"/>
    <property type="molecule type" value="Genomic_DNA"/>
</dbReference>
<evidence type="ECO:0000256" key="1">
    <source>
        <dbReference type="ARBA" id="ARBA00004141"/>
    </source>
</evidence>
<feature type="transmembrane region" description="Helical" evidence="7">
    <location>
        <begin position="192"/>
        <end position="211"/>
    </location>
</feature>
<name>A0A8S4QSA8_9NEOP</name>
<dbReference type="Proteomes" id="UP000838756">
    <property type="component" value="Unassembled WGS sequence"/>
</dbReference>
<keyword evidence="10" id="KW-1185">Reference proteome</keyword>
<dbReference type="InterPro" id="IPR005828">
    <property type="entry name" value="MFS_sugar_transport-like"/>
</dbReference>
<organism evidence="9 10">
    <name type="scientific">Pararge aegeria aegeria</name>
    <dbReference type="NCBI Taxonomy" id="348720"/>
    <lineage>
        <taxon>Eukaryota</taxon>
        <taxon>Metazoa</taxon>
        <taxon>Ecdysozoa</taxon>
        <taxon>Arthropoda</taxon>
        <taxon>Hexapoda</taxon>
        <taxon>Insecta</taxon>
        <taxon>Pterygota</taxon>
        <taxon>Neoptera</taxon>
        <taxon>Endopterygota</taxon>
        <taxon>Lepidoptera</taxon>
        <taxon>Glossata</taxon>
        <taxon>Ditrysia</taxon>
        <taxon>Papilionoidea</taxon>
        <taxon>Nymphalidae</taxon>
        <taxon>Satyrinae</taxon>
        <taxon>Satyrini</taxon>
        <taxon>Parargina</taxon>
        <taxon>Pararge</taxon>
    </lineage>
</organism>
<dbReference type="OrthoDB" id="433512at2759"/>
<dbReference type="GO" id="GO:0022857">
    <property type="term" value="F:transmembrane transporter activity"/>
    <property type="evidence" value="ECO:0007669"/>
    <property type="project" value="InterPro"/>
</dbReference>
<gene>
    <name evidence="9" type="primary">jg12121</name>
    <name evidence="9" type="ORF">PAEG_LOCUS5151</name>
</gene>
<feature type="transmembrane region" description="Helical" evidence="7">
    <location>
        <begin position="120"/>
        <end position="137"/>
    </location>
</feature>
<feature type="transmembrane region" description="Helical" evidence="7">
    <location>
        <begin position="91"/>
        <end position="114"/>
    </location>
</feature>
<dbReference type="PANTHER" id="PTHR23511">
    <property type="entry name" value="SYNAPTIC VESICLE GLYCOPROTEIN 2"/>
    <property type="match status" value="1"/>
</dbReference>
<evidence type="ECO:0000256" key="3">
    <source>
        <dbReference type="ARBA" id="ARBA00022448"/>
    </source>
</evidence>